<dbReference type="InterPro" id="IPR002711">
    <property type="entry name" value="HNH"/>
</dbReference>
<evidence type="ECO:0000259" key="1">
    <source>
        <dbReference type="Pfam" id="PF01844"/>
    </source>
</evidence>
<dbReference type="GO" id="GO:0004519">
    <property type="term" value="F:endonuclease activity"/>
    <property type="evidence" value="ECO:0007669"/>
    <property type="project" value="UniProtKB-KW"/>
</dbReference>
<reference evidence="2 3" key="1">
    <citation type="submission" date="2022-11" db="EMBL/GenBank/DDBJ databases">
        <title>Minimal conservation of predation-associated metabolite biosynthetic gene clusters underscores biosynthetic potential of Myxococcota including descriptions for ten novel species: Archangium lansinium sp. nov., Myxococcus landrumus sp. nov., Nannocystis bai.</title>
        <authorList>
            <person name="Ahearne A."/>
            <person name="Stevens C."/>
            <person name="Phillips K."/>
        </authorList>
    </citation>
    <scope>NUCLEOTIDE SEQUENCE [LARGE SCALE GENOMIC DNA]</scope>
    <source>
        <strain evidence="2 3">MIWBW</strain>
    </source>
</reference>
<dbReference type="CDD" id="cd00085">
    <property type="entry name" value="HNHc"/>
    <property type="match status" value="1"/>
</dbReference>
<keyword evidence="2" id="KW-0378">Hydrolase</keyword>
<accession>A0ABT4APY1</accession>
<dbReference type="EMBL" id="JAPNKA010000002">
    <property type="protein sequence ID" value="MCY1083760.1"/>
    <property type="molecule type" value="Genomic_DNA"/>
</dbReference>
<dbReference type="Pfam" id="PF01844">
    <property type="entry name" value="HNH"/>
    <property type="match status" value="1"/>
</dbReference>
<name>A0ABT4APY1_9BACT</name>
<feature type="domain" description="HNH" evidence="1">
    <location>
        <begin position="103"/>
        <end position="144"/>
    </location>
</feature>
<evidence type="ECO:0000313" key="2">
    <source>
        <dbReference type="EMBL" id="MCY1083760.1"/>
    </source>
</evidence>
<gene>
    <name evidence="2" type="ORF">OV287_55905</name>
</gene>
<comment type="caution">
    <text evidence="2">The sequence shown here is derived from an EMBL/GenBank/DDBJ whole genome shotgun (WGS) entry which is preliminary data.</text>
</comment>
<dbReference type="Proteomes" id="UP001207654">
    <property type="component" value="Unassembled WGS sequence"/>
</dbReference>
<dbReference type="RefSeq" id="WP_267542640.1">
    <property type="nucleotide sequence ID" value="NZ_JAPNKA010000002.1"/>
</dbReference>
<proteinExistence type="predicted"/>
<sequence length="283" mass="31074">MRKLAKLTETAGDVFLLCVSGETDPGLKARLTSVKPSIDAAAALYEAAATAGSLHTLPMSVGVAGLVTKDEMTALYTDRMSKHKSPGRSIYNKLMLLPARGVCPLCGAHKVSTLDHHLPKAKFSPLAVAPSNLIPACRDCNTTKRTARPTTAGEQTFHPYFDDFGQDRWLYADVIQSAQPAVRFYVQPPPGWTQLKADRTQSHFDAFGLGATYATLAAQELVNMRYRLMTLYGHAKEQAVRSHLTEEAISREVADRNSWQTALYRALSDSTWFCTQGFPLIPI</sequence>
<dbReference type="Gene3D" id="1.10.30.50">
    <property type="match status" value="1"/>
</dbReference>
<keyword evidence="2" id="KW-0540">Nuclease</keyword>
<dbReference type="InterPro" id="IPR003615">
    <property type="entry name" value="HNH_nuc"/>
</dbReference>
<organism evidence="2 3">
    <name type="scientific">Archangium lansingense</name>
    <dbReference type="NCBI Taxonomy" id="2995310"/>
    <lineage>
        <taxon>Bacteria</taxon>
        <taxon>Pseudomonadati</taxon>
        <taxon>Myxococcota</taxon>
        <taxon>Myxococcia</taxon>
        <taxon>Myxococcales</taxon>
        <taxon>Cystobacterineae</taxon>
        <taxon>Archangiaceae</taxon>
        <taxon>Archangium</taxon>
    </lineage>
</organism>
<protein>
    <submittedName>
        <fullName evidence="2">HNH endonuclease signature motif containing protein</fullName>
    </submittedName>
</protein>
<keyword evidence="3" id="KW-1185">Reference proteome</keyword>
<keyword evidence="2" id="KW-0255">Endonuclease</keyword>
<evidence type="ECO:0000313" key="3">
    <source>
        <dbReference type="Proteomes" id="UP001207654"/>
    </source>
</evidence>